<keyword evidence="2" id="KW-1185">Reference proteome</keyword>
<dbReference type="EMBL" id="BAAAVS010000052">
    <property type="protein sequence ID" value="GAA3044187.1"/>
    <property type="molecule type" value="Genomic_DNA"/>
</dbReference>
<evidence type="ECO:0000313" key="2">
    <source>
        <dbReference type="Proteomes" id="UP001501035"/>
    </source>
</evidence>
<evidence type="ECO:0000313" key="1">
    <source>
        <dbReference type="EMBL" id="GAA3044187.1"/>
    </source>
</evidence>
<proteinExistence type="predicted"/>
<sequence>MTSNALPSAVTNHPGFEALPGTAVGWIGPYTFWMDTVDDLPDVPVMRIHAGMIDGLIDEASINPEHADKFLRMIFSDQEAI</sequence>
<name>A0ABP6LKN3_9ACTN</name>
<accession>A0ABP6LKN3</accession>
<dbReference type="Proteomes" id="UP001501035">
    <property type="component" value="Unassembled WGS sequence"/>
</dbReference>
<organism evidence="1 2">
    <name type="scientific">Gordonia defluvii</name>
    <dbReference type="NCBI Taxonomy" id="283718"/>
    <lineage>
        <taxon>Bacteria</taxon>
        <taxon>Bacillati</taxon>
        <taxon>Actinomycetota</taxon>
        <taxon>Actinomycetes</taxon>
        <taxon>Mycobacteriales</taxon>
        <taxon>Gordoniaceae</taxon>
        <taxon>Gordonia</taxon>
    </lineage>
</organism>
<reference evidence="2" key="1">
    <citation type="journal article" date="2019" name="Int. J. Syst. Evol. Microbiol.">
        <title>The Global Catalogue of Microorganisms (GCM) 10K type strain sequencing project: providing services to taxonomists for standard genome sequencing and annotation.</title>
        <authorList>
            <consortium name="The Broad Institute Genomics Platform"/>
            <consortium name="The Broad Institute Genome Sequencing Center for Infectious Disease"/>
            <person name="Wu L."/>
            <person name="Ma J."/>
        </authorList>
    </citation>
    <scope>NUCLEOTIDE SEQUENCE [LARGE SCALE GENOMIC DNA]</scope>
    <source>
        <strain evidence="2">JCM 14234</strain>
    </source>
</reference>
<gene>
    <name evidence="1" type="ORF">GCM10010528_24480</name>
</gene>
<dbReference type="RefSeq" id="WP_344716849.1">
    <property type="nucleotide sequence ID" value="NZ_BAAAVS010000052.1"/>
</dbReference>
<protein>
    <submittedName>
        <fullName evidence="1">Uncharacterized protein</fullName>
    </submittedName>
</protein>
<comment type="caution">
    <text evidence="1">The sequence shown here is derived from an EMBL/GenBank/DDBJ whole genome shotgun (WGS) entry which is preliminary data.</text>
</comment>